<name>A0A1P8UXJ5_9RHOB</name>
<dbReference type="KEGG" id="paby:Ga0080574_TMP3790"/>
<accession>A0A1P8UXJ5</accession>
<sequence length="341" mass="36262">MTNLTRHVCALTPLPSEPGDRIELIPVGAFRLADKRGRTEMRLDGAEASSVIAASFAAATGGVLPIDFDHRSLAPQGTADSRAAGWITAMEVEGDRVFASVDWTAEGRQALEGRSYRFVSPVFKTRRDGRVALIEGAGLVNNPALPELRQLASKDEDMDPIETIAGLLGLAADAPDKIVERIEALCETETQMASIAEAAGVTGDDTVTQVCARLSAKPEVDPAKYVPLSTFAELQTQFASLQSTVAGDKAEAALQQARDAGKLTPGMEDWATQLASKDLGQFEAWAAAAPVLVNLGKPRVAGRPAPQKTEALDETERQVASLMGVDEDEFLATRNAAVKEH</sequence>
<proteinExistence type="predicted"/>
<dbReference type="OrthoDB" id="7306769at2"/>
<reference evidence="1 2" key="1">
    <citation type="submission" date="2016-04" db="EMBL/GenBank/DDBJ databases">
        <title>Deep-sea bacteria in the southern Pacific.</title>
        <authorList>
            <person name="Tang K."/>
        </authorList>
    </citation>
    <scope>NUCLEOTIDE SEQUENCE [LARGE SCALE GENOMIC DNA]</scope>
    <source>
        <strain evidence="1 2">JLT2014</strain>
    </source>
</reference>
<dbReference type="STRING" id="1250539.Ga0080574_TMP3790"/>
<dbReference type="EMBL" id="CP015093">
    <property type="protein sequence ID" value="APZ54124.1"/>
    <property type="molecule type" value="Genomic_DNA"/>
</dbReference>
<dbReference type="RefSeq" id="WP_076703343.1">
    <property type="nucleotide sequence ID" value="NZ_CP015093.1"/>
</dbReference>
<dbReference type="Proteomes" id="UP000187059">
    <property type="component" value="Chromosome"/>
</dbReference>
<evidence type="ECO:0000313" key="2">
    <source>
        <dbReference type="Proteomes" id="UP000187059"/>
    </source>
</evidence>
<organism evidence="1 2">
    <name type="scientific">Salipiger abyssi</name>
    <dbReference type="NCBI Taxonomy" id="1250539"/>
    <lineage>
        <taxon>Bacteria</taxon>
        <taxon>Pseudomonadati</taxon>
        <taxon>Pseudomonadota</taxon>
        <taxon>Alphaproteobacteria</taxon>
        <taxon>Rhodobacterales</taxon>
        <taxon>Roseobacteraceae</taxon>
        <taxon>Salipiger</taxon>
    </lineage>
</organism>
<dbReference type="AlphaFoldDB" id="A0A1P8UXJ5"/>
<keyword evidence="2" id="KW-1185">Reference proteome</keyword>
<evidence type="ECO:0000313" key="1">
    <source>
        <dbReference type="EMBL" id="APZ54124.1"/>
    </source>
</evidence>
<dbReference type="Pfam" id="PF10123">
    <property type="entry name" value="Mu-like_Pro"/>
    <property type="match status" value="1"/>
</dbReference>
<gene>
    <name evidence="1" type="ORF">Ga0080574_TMP3790</name>
</gene>
<dbReference type="PIRSF" id="PIRSF016624">
    <property type="entry name" value="Mu_prophg_I"/>
    <property type="match status" value="1"/>
</dbReference>
<protein>
    <submittedName>
        <fullName evidence="1">Mu-like prophage I protein</fullName>
    </submittedName>
</protein>
<dbReference type="InterPro" id="IPR012106">
    <property type="entry name" value="Phage_Mu_Gp1"/>
</dbReference>